<dbReference type="EMBL" id="CP093347">
    <property type="protein sequence ID" value="WOH00620.1"/>
    <property type="molecule type" value="Genomic_DNA"/>
</dbReference>
<dbReference type="PANTHER" id="PTHR47165">
    <property type="entry name" value="OS03G0429900 PROTEIN"/>
    <property type="match status" value="1"/>
</dbReference>
<dbReference type="SUPFAM" id="SSF50249">
    <property type="entry name" value="Nucleic acid-binding proteins"/>
    <property type="match status" value="3"/>
</dbReference>
<evidence type="ECO:0000259" key="1">
    <source>
        <dbReference type="Pfam" id="PF02721"/>
    </source>
</evidence>
<feature type="domain" description="Replication factor A C-terminal" evidence="2">
    <location>
        <begin position="291"/>
        <end position="400"/>
    </location>
</feature>
<evidence type="ECO:0000313" key="3">
    <source>
        <dbReference type="EMBL" id="WOH00620.1"/>
    </source>
</evidence>
<dbReference type="InterPro" id="IPR012340">
    <property type="entry name" value="NA-bd_OB-fold"/>
</dbReference>
<evidence type="ECO:0000259" key="2">
    <source>
        <dbReference type="Pfam" id="PF08646"/>
    </source>
</evidence>
<dbReference type="Pfam" id="PF02721">
    <property type="entry name" value="DUF223"/>
    <property type="match status" value="1"/>
</dbReference>
<dbReference type="Gene3D" id="2.40.50.140">
    <property type="entry name" value="Nucleic acid-binding proteins"/>
    <property type="match status" value="3"/>
</dbReference>
<accession>A0A175YBU8</accession>
<protein>
    <submittedName>
        <fullName evidence="3">Uncharacterized protein</fullName>
    </submittedName>
</protein>
<organism evidence="3 4">
    <name type="scientific">Daucus carota subsp. sativus</name>
    <name type="common">Carrot</name>
    <dbReference type="NCBI Taxonomy" id="79200"/>
    <lineage>
        <taxon>Eukaryota</taxon>
        <taxon>Viridiplantae</taxon>
        <taxon>Streptophyta</taxon>
        <taxon>Embryophyta</taxon>
        <taxon>Tracheophyta</taxon>
        <taxon>Spermatophyta</taxon>
        <taxon>Magnoliopsida</taxon>
        <taxon>eudicotyledons</taxon>
        <taxon>Gunneridae</taxon>
        <taxon>Pentapetalae</taxon>
        <taxon>asterids</taxon>
        <taxon>campanulids</taxon>
        <taxon>Apiales</taxon>
        <taxon>Apiaceae</taxon>
        <taxon>Apioideae</taxon>
        <taxon>Scandiceae</taxon>
        <taxon>Daucinae</taxon>
        <taxon>Daucus</taxon>
        <taxon>Daucus sect. Daucus</taxon>
    </lineage>
</organism>
<dbReference type="CDD" id="cd04480">
    <property type="entry name" value="RPA1_DBD_A_like"/>
    <property type="match status" value="1"/>
</dbReference>
<dbReference type="AlphaFoldDB" id="A0A175YBU8"/>
<reference evidence="3" key="1">
    <citation type="journal article" date="2016" name="Nat. Genet.">
        <title>A high-quality carrot genome assembly provides new insights into carotenoid accumulation and asterid genome evolution.</title>
        <authorList>
            <person name="Iorizzo M."/>
            <person name="Ellison S."/>
            <person name="Senalik D."/>
            <person name="Zeng P."/>
            <person name="Satapoomin P."/>
            <person name="Huang J."/>
            <person name="Bowman M."/>
            <person name="Iovene M."/>
            <person name="Sanseverino W."/>
            <person name="Cavagnaro P."/>
            <person name="Yildiz M."/>
            <person name="Macko-Podgorni A."/>
            <person name="Moranska E."/>
            <person name="Grzebelus E."/>
            <person name="Grzebelus D."/>
            <person name="Ashrafi H."/>
            <person name="Zheng Z."/>
            <person name="Cheng S."/>
            <person name="Spooner D."/>
            <person name="Van Deynze A."/>
            <person name="Simon P."/>
        </authorList>
    </citation>
    <scope>NUCLEOTIDE SEQUENCE</scope>
    <source>
        <tissue evidence="3">Leaf</tissue>
    </source>
</reference>
<dbReference type="OMA" id="IGSSACC"/>
<dbReference type="Pfam" id="PF08646">
    <property type="entry name" value="Rep_fac-A_C"/>
    <property type="match status" value="1"/>
</dbReference>
<dbReference type="Gramene" id="KZM80917">
    <property type="protein sequence ID" value="KZM80917"/>
    <property type="gene ID" value="DCAR_031501"/>
</dbReference>
<dbReference type="InterPro" id="IPR003871">
    <property type="entry name" value="RFA1B/D_OB_1st"/>
</dbReference>
<dbReference type="Proteomes" id="UP000077755">
    <property type="component" value="Chromosome 5"/>
</dbReference>
<sequence length="450" mass="52332">MSYEYLSNVHTGRTDWRVKVRSIREWRGQTARGEPYKGSNFLLLDAKNVRMQAFVPLFLLEKLQKMFTVGKMYTITNFKVKNYTELDKWRCVSNDKQIQFTNQTRGKEMDEKEYFIPQNCFEFCDLGDMKSLANQTTYLADVVGVVTRRDDLKLVHTKQGVDKYQLRMIITDGSHYLNVTLWGDLAECFHQEVSSSTFEEPLIIIIATGKVGIFQDEYDLCNFNPTAYYINYNHHSVAHLRKMSADPKFKKEHIRIIQTKKEPKLISIQEIKQLGEDYIEEEVICQVRIITVHVSNSWFYAECTTCYKQIDEVGGKFQCKNCNRIVPYPDKKFGICITATDTTGDIDILLMDRPIRKLFGKTVFQMEDEEKGQFPTALKTMEKDDYTIKLEIREFNIKDKEELYVANDLYRGLEMHTAVRLPTCSVQQPTEVSVPQSSGNSVHLDNISMP</sequence>
<proteinExistence type="predicted"/>
<keyword evidence="4" id="KW-1185">Reference proteome</keyword>
<dbReference type="InterPro" id="IPR013955">
    <property type="entry name" value="Rep_factor-A_C"/>
</dbReference>
<feature type="domain" description="Replication protein A 70 kDa DNA-binding subunit B/D first OB fold" evidence="1">
    <location>
        <begin position="3"/>
        <end position="105"/>
    </location>
</feature>
<gene>
    <name evidence="3" type="ORF">DCAR_0519989</name>
</gene>
<dbReference type="PANTHER" id="PTHR47165:SF4">
    <property type="entry name" value="OS03G0429900 PROTEIN"/>
    <property type="match status" value="1"/>
</dbReference>
<name>A0A175YBU8_DAUCS</name>
<evidence type="ECO:0000313" key="4">
    <source>
        <dbReference type="Proteomes" id="UP000077755"/>
    </source>
</evidence>
<reference evidence="3" key="2">
    <citation type="submission" date="2022-03" db="EMBL/GenBank/DDBJ databases">
        <title>Draft title - Genomic analysis of global carrot germplasm unveils the trajectory of domestication and the origin of high carotenoid orange carrot.</title>
        <authorList>
            <person name="Iorizzo M."/>
            <person name="Ellison S."/>
            <person name="Senalik D."/>
            <person name="Macko-Podgorni A."/>
            <person name="Grzebelus D."/>
            <person name="Bostan H."/>
            <person name="Rolling W."/>
            <person name="Curaba J."/>
            <person name="Simon P."/>
        </authorList>
    </citation>
    <scope>NUCLEOTIDE SEQUENCE</scope>
    <source>
        <tissue evidence="3">Leaf</tissue>
    </source>
</reference>